<sequence length="76" mass="8919">MDEPPFSITPVPNAHQRNELYFKLYLQDTYLAPNDNQSIIVDSDHPNAFGRTETNGDVFFTNDSEHMSNRAYKYYR</sequence>
<name>A0A833VWE3_9POAL</name>
<accession>A0A833VWE3</accession>
<keyword evidence="2" id="KW-1185">Reference proteome</keyword>
<evidence type="ECO:0000313" key="2">
    <source>
        <dbReference type="Proteomes" id="UP000623129"/>
    </source>
</evidence>
<evidence type="ECO:0000313" key="1">
    <source>
        <dbReference type="EMBL" id="KAF3338173.1"/>
    </source>
</evidence>
<gene>
    <name evidence="1" type="ORF">FCM35_KLT17010</name>
</gene>
<comment type="caution">
    <text evidence="1">The sequence shown here is derived from an EMBL/GenBank/DDBJ whole genome shotgun (WGS) entry which is preliminary data.</text>
</comment>
<dbReference type="AlphaFoldDB" id="A0A833VWE3"/>
<organism evidence="1 2">
    <name type="scientific">Carex littledalei</name>
    <dbReference type="NCBI Taxonomy" id="544730"/>
    <lineage>
        <taxon>Eukaryota</taxon>
        <taxon>Viridiplantae</taxon>
        <taxon>Streptophyta</taxon>
        <taxon>Embryophyta</taxon>
        <taxon>Tracheophyta</taxon>
        <taxon>Spermatophyta</taxon>
        <taxon>Magnoliopsida</taxon>
        <taxon>Liliopsida</taxon>
        <taxon>Poales</taxon>
        <taxon>Cyperaceae</taxon>
        <taxon>Cyperoideae</taxon>
        <taxon>Cariceae</taxon>
        <taxon>Carex</taxon>
        <taxon>Carex subgen. Euthyceras</taxon>
    </lineage>
</organism>
<dbReference type="Proteomes" id="UP000623129">
    <property type="component" value="Unassembled WGS sequence"/>
</dbReference>
<protein>
    <submittedName>
        <fullName evidence="1">Uncharacterized protein</fullName>
    </submittedName>
</protein>
<proteinExistence type="predicted"/>
<dbReference type="EMBL" id="SWLB01000005">
    <property type="protein sequence ID" value="KAF3338173.1"/>
    <property type="molecule type" value="Genomic_DNA"/>
</dbReference>
<reference evidence="1" key="1">
    <citation type="submission" date="2020-01" db="EMBL/GenBank/DDBJ databases">
        <title>Genome sequence of Kobresia littledalei, the first chromosome-level genome in the family Cyperaceae.</title>
        <authorList>
            <person name="Qu G."/>
        </authorList>
    </citation>
    <scope>NUCLEOTIDE SEQUENCE</scope>
    <source>
        <strain evidence="1">C.B.Clarke</strain>
        <tissue evidence="1">Leaf</tissue>
    </source>
</reference>